<organism evidence="1 2">
    <name type="scientific">Ammoniphilus resinae</name>
    <dbReference type="NCBI Taxonomy" id="861532"/>
    <lineage>
        <taxon>Bacteria</taxon>
        <taxon>Bacillati</taxon>
        <taxon>Bacillota</taxon>
        <taxon>Bacilli</taxon>
        <taxon>Bacillales</taxon>
        <taxon>Paenibacillaceae</taxon>
        <taxon>Aneurinibacillus group</taxon>
        <taxon>Ammoniphilus</taxon>
    </lineage>
</organism>
<dbReference type="Proteomes" id="UP001519343">
    <property type="component" value="Unassembled WGS sequence"/>
</dbReference>
<evidence type="ECO:0000313" key="2">
    <source>
        <dbReference type="Proteomes" id="UP001519343"/>
    </source>
</evidence>
<proteinExistence type="predicted"/>
<reference evidence="1 2" key="1">
    <citation type="submission" date="2021-03" db="EMBL/GenBank/DDBJ databases">
        <title>Genomic Encyclopedia of Type Strains, Phase IV (KMG-IV): sequencing the most valuable type-strain genomes for metagenomic binning, comparative biology and taxonomic classification.</title>
        <authorList>
            <person name="Goeker M."/>
        </authorList>
    </citation>
    <scope>NUCLEOTIDE SEQUENCE [LARGE SCALE GENOMIC DNA]</scope>
    <source>
        <strain evidence="1 2">DSM 24738</strain>
    </source>
</reference>
<sequence length="95" mass="11540">MKKMTLNIIRTIRYPFYQAVSEASEEEFMDDEYKSVWEEAEQVGMKFSIGDRVEIFRTMECLTHFHHNGVDYFYCQDADDYWEELSMILDKKEKE</sequence>
<keyword evidence="1" id="KW-0378">Hydrolase</keyword>
<gene>
    <name evidence="1" type="ORF">J2Z37_003517</name>
</gene>
<name>A0ABS4GTD1_9BACL</name>
<dbReference type="GO" id="GO:0016787">
    <property type="term" value="F:hydrolase activity"/>
    <property type="evidence" value="ECO:0007669"/>
    <property type="project" value="UniProtKB-KW"/>
</dbReference>
<accession>A0ABS4GTD1</accession>
<evidence type="ECO:0000313" key="1">
    <source>
        <dbReference type="EMBL" id="MBP1933504.1"/>
    </source>
</evidence>
<comment type="caution">
    <text evidence="1">The sequence shown here is derived from an EMBL/GenBank/DDBJ whole genome shotgun (WGS) entry which is preliminary data.</text>
</comment>
<keyword evidence="2" id="KW-1185">Reference proteome</keyword>
<dbReference type="RefSeq" id="WP_209811512.1">
    <property type="nucleotide sequence ID" value="NZ_JAGGKT010000011.1"/>
</dbReference>
<protein>
    <submittedName>
        <fullName evidence="1">Allophanate hydrolase subunit 2</fullName>
    </submittedName>
</protein>
<dbReference type="EMBL" id="JAGGKT010000011">
    <property type="protein sequence ID" value="MBP1933504.1"/>
    <property type="molecule type" value="Genomic_DNA"/>
</dbReference>